<accession>A0A916JP10</accession>
<dbReference type="EMBL" id="OU015584">
    <property type="protein sequence ID" value="CAG5085014.1"/>
    <property type="molecule type" value="Genomic_DNA"/>
</dbReference>
<dbReference type="SUPFAM" id="SSF48371">
    <property type="entry name" value="ARM repeat"/>
    <property type="match status" value="1"/>
</dbReference>
<dbReference type="GO" id="GO:0008270">
    <property type="term" value="F:zinc ion binding"/>
    <property type="evidence" value="ECO:0007669"/>
    <property type="project" value="InterPro"/>
</dbReference>
<dbReference type="AlphaFoldDB" id="A0A916JP10"/>
<name>A0A916JP10_9FLAO</name>
<reference evidence="17" key="1">
    <citation type="submission" date="2021-04" db="EMBL/GenBank/DDBJ databases">
        <authorList>
            <person name="Rodrigo-Torres L."/>
            <person name="Arahal R. D."/>
            <person name="Lucena T."/>
        </authorList>
    </citation>
    <scope>NUCLEOTIDE SEQUENCE</scope>
    <source>
        <strain evidence="17">AS29M-1</strain>
    </source>
</reference>
<evidence type="ECO:0000256" key="14">
    <source>
        <dbReference type="PIRSR" id="PIRSR634015-3"/>
    </source>
</evidence>
<dbReference type="SMART" id="SM01263">
    <property type="entry name" value="Leuk-A4-hydro_C"/>
    <property type="match status" value="1"/>
</dbReference>
<dbReference type="Gene3D" id="2.60.40.1730">
    <property type="entry name" value="tricorn interacting facor f3 domain"/>
    <property type="match status" value="1"/>
</dbReference>
<dbReference type="CDD" id="cd09599">
    <property type="entry name" value="M1_LTA4H"/>
    <property type="match status" value="1"/>
</dbReference>
<organism evidence="17 18">
    <name type="scientific">Parvicella tangerina</name>
    <dbReference type="NCBI Taxonomy" id="2829795"/>
    <lineage>
        <taxon>Bacteria</taxon>
        <taxon>Pseudomonadati</taxon>
        <taxon>Bacteroidota</taxon>
        <taxon>Flavobacteriia</taxon>
        <taxon>Flavobacteriales</taxon>
        <taxon>Parvicellaceae</taxon>
        <taxon>Parvicella</taxon>
    </lineage>
</organism>
<dbReference type="InterPro" id="IPR038502">
    <property type="entry name" value="M1_LTA-4_hydro/amino_C_sf"/>
</dbReference>
<dbReference type="FunFam" id="3.30.2010.30:FF:000001">
    <property type="entry name" value="Leukotriene A(4) hydrolase"/>
    <property type="match status" value="1"/>
</dbReference>
<protein>
    <recommendedName>
        <fullName evidence="5">Aminopeptidase N</fullName>
        <ecNumber evidence="4">3.4.11.2</ecNumber>
    </recommendedName>
</protein>
<comment type="subcellular location">
    <subcellularLocation>
        <location evidence="2">Cytoplasm</location>
    </subcellularLocation>
</comment>
<evidence type="ECO:0000256" key="9">
    <source>
        <dbReference type="ARBA" id="ARBA00022801"/>
    </source>
</evidence>
<evidence type="ECO:0000256" key="13">
    <source>
        <dbReference type="PIRSR" id="PIRSR634015-2"/>
    </source>
</evidence>
<dbReference type="Pfam" id="PF01433">
    <property type="entry name" value="Peptidase_M1"/>
    <property type="match status" value="1"/>
</dbReference>
<dbReference type="PANTHER" id="PTHR45726:SF3">
    <property type="entry name" value="LEUKOTRIENE A-4 HYDROLASE"/>
    <property type="match status" value="1"/>
</dbReference>
<feature type="binding site" evidence="13">
    <location>
        <begin position="586"/>
        <end position="588"/>
    </location>
    <ligand>
        <name>a peptide</name>
        <dbReference type="ChEBI" id="CHEBI:60466"/>
    </ligand>
</feature>
<evidence type="ECO:0000256" key="6">
    <source>
        <dbReference type="ARBA" id="ARBA00022490"/>
    </source>
</evidence>
<dbReference type="RefSeq" id="WP_258542842.1">
    <property type="nucleotide sequence ID" value="NZ_OU015584.1"/>
</dbReference>
<keyword evidence="8 14" id="KW-0479">Metal-binding</keyword>
<evidence type="ECO:0000256" key="2">
    <source>
        <dbReference type="ARBA" id="ARBA00004496"/>
    </source>
</evidence>
<dbReference type="InterPro" id="IPR014782">
    <property type="entry name" value="Peptidase_M1_dom"/>
</dbReference>
<dbReference type="InterPro" id="IPR015211">
    <property type="entry name" value="Peptidase_M1_C"/>
</dbReference>
<evidence type="ECO:0000256" key="11">
    <source>
        <dbReference type="ARBA" id="ARBA00023049"/>
    </source>
</evidence>
<dbReference type="InterPro" id="IPR027268">
    <property type="entry name" value="Peptidase_M4/M1_CTD_sf"/>
</dbReference>
<feature type="binding site" evidence="13">
    <location>
        <begin position="174"/>
        <end position="176"/>
    </location>
    <ligand>
        <name>a peptide</name>
        <dbReference type="ChEBI" id="CHEBI:60466"/>
    </ligand>
</feature>
<sequence length="634" mass="71880">MKLFQLFVYILLISALVSCAENADDAENQDPKGEEVEKEIEVVKDNSNEMDEHTLSNYNEAKTTHLHLDIAVSFDEKKISGTAIHTIENLKGVEEIVFDTKALIISDVTIDGGQATTFEMGEYDELLGTPLKVAITPETKTVEIAYETTDKTEALDWLQPGQTAGKEKPFMYTQGQSIFTRSWIPVQGTPAIRITYSARVKVPTDLMAVMSASNPVQKNETGIYEFDMPQPIPCYLLALAVGDLAFAPIDNRTGVYTEPSMLEDCAYELADMGNMVTAAEKLYGKYLWDRYDVIVLPPSFPFGGMENPRLTFATPTIIAGDRSLVALIAHELAHSWSGNLVTNSTWNDFWLNEGFTVYFERRIMESLYGKDYTDMLALLGYQDLMRTIDEEEPAMQSLKLNLINKHPDDGMTDVAYEKGYFFLRLLEQTAGRDNFDAFLKTYFEEHKFQTITTEEFVDYLNKNLIKPHNLSVNVDEWVYGEGVPDNCPKVVSTRFNAVEASIEQFYKSGSVESIDASEWTTHEWLHFIRHLKEGTTPEQMAMLDDKFHLTQSGNSEIAAIWFEKSINFGYDAIDKELEAFLMKVGRRKFLMPLYTALAETPEGKEKALAIYKKARSNYHYVSFNSIDKVLGYQP</sequence>
<dbReference type="PANTHER" id="PTHR45726">
    <property type="entry name" value="LEUKOTRIENE A-4 HYDROLASE"/>
    <property type="match status" value="1"/>
</dbReference>
<evidence type="ECO:0000256" key="7">
    <source>
        <dbReference type="ARBA" id="ARBA00022670"/>
    </source>
</evidence>
<dbReference type="EC" id="3.4.11.2" evidence="4"/>
<dbReference type="Gene3D" id="3.30.2010.30">
    <property type="match status" value="1"/>
</dbReference>
<feature type="chain" id="PRO_5037157582" description="Aminopeptidase N" evidence="15">
    <location>
        <begin position="24"/>
        <end position="634"/>
    </location>
</feature>
<dbReference type="InterPro" id="IPR016024">
    <property type="entry name" value="ARM-type_fold"/>
</dbReference>
<dbReference type="InterPro" id="IPR049980">
    <property type="entry name" value="LTA4H_cat"/>
</dbReference>
<evidence type="ECO:0000256" key="15">
    <source>
        <dbReference type="SAM" id="SignalP"/>
    </source>
</evidence>
<dbReference type="Pfam" id="PF09127">
    <property type="entry name" value="Leuk-A4-hydro_C"/>
    <property type="match status" value="1"/>
</dbReference>
<gene>
    <name evidence="17" type="ORF">CRYO30217_02624</name>
</gene>
<dbReference type="GO" id="GO:0008237">
    <property type="term" value="F:metallopeptidase activity"/>
    <property type="evidence" value="ECO:0007669"/>
    <property type="project" value="UniProtKB-KW"/>
</dbReference>
<evidence type="ECO:0000313" key="17">
    <source>
        <dbReference type="EMBL" id="CAG5085014.1"/>
    </source>
</evidence>
<dbReference type="GO" id="GO:0016285">
    <property type="term" value="F:alanyl aminopeptidase activity"/>
    <property type="evidence" value="ECO:0007669"/>
    <property type="project" value="UniProtKB-EC"/>
</dbReference>
<dbReference type="SUPFAM" id="SSF55486">
    <property type="entry name" value="Metalloproteases ('zincins'), catalytic domain"/>
    <property type="match status" value="1"/>
</dbReference>
<feature type="signal peptide" evidence="15">
    <location>
        <begin position="1"/>
        <end position="23"/>
    </location>
</feature>
<dbReference type="PRINTS" id="PR00756">
    <property type="entry name" value="ALADIPTASE"/>
</dbReference>
<keyword evidence="15" id="KW-0732">Signal</keyword>
<keyword evidence="9" id="KW-0378">Hydrolase</keyword>
<feature type="binding site" evidence="14">
    <location>
        <position position="330"/>
    </location>
    <ligand>
        <name>Zn(2+)</name>
        <dbReference type="ChEBI" id="CHEBI:29105"/>
        <note>catalytic</note>
    </ligand>
</feature>
<comment type="cofactor">
    <cofactor evidence="14">
        <name>Zn(2+)</name>
        <dbReference type="ChEBI" id="CHEBI:29105"/>
    </cofactor>
    <text evidence="14">Binds 1 zinc ion per subunit.</text>
</comment>
<comment type="similarity">
    <text evidence="3">Belongs to the peptidase M1 family.</text>
</comment>
<keyword evidence="7" id="KW-0645">Protease</keyword>
<dbReference type="Gene3D" id="1.10.390.10">
    <property type="entry name" value="Neutral Protease Domain 2"/>
    <property type="match status" value="1"/>
</dbReference>
<keyword evidence="11" id="KW-0482">Metalloprotease</keyword>
<evidence type="ECO:0000313" key="18">
    <source>
        <dbReference type="Proteomes" id="UP000683507"/>
    </source>
</evidence>
<dbReference type="InterPro" id="IPR001930">
    <property type="entry name" value="Peptidase_M1"/>
</dbReference>
<feature type="domain" description="Peptidase M1 leukotriene A4 hydrolase/aminopeptidase C-terminal" evidence="16">
    <location>
        <begin position="493"/>
        <end position="630"/>
    </location>
</feature>
<dbReference type="Gene3D" id="1.25.40.320">
    <property type="entry name" value="Peptidase M1, leukotriene A4 hydrolase/aminopeptidase C-terminal domain"/>
    <property type="match status" value="1"/>
</dbReference>
<feature type="active site" description="Proton donor" evidence="12">
    <location>
        <position position="416"/>
    </location>
</feature>
<evidence type="ECO:0000256" key="3">
    <source>
        <dbReference type="ARBA" id="ARBA00010136"/>
    </source>
</evidence>
<evidence type="ECO:0000259" key="16">
    <source>
        <dbReference type="SMART" id="SM01263"/>
    </source>
</evidence>
<evidence type="ECO:0000256" key="4">
    <source>
        <dbReference type="ARBA" id="ARBA00012564"/>
    </source>
</evidence>
<dbReference type="SUPFAM" id="SSF63737">
    <property type="entry name" value="Leukotriene A4 hydrolase N-terminal domain"/>
    <property type="match status" value="1"/>
</dbReference>
<feature type="binding site" evidence="14">
    <location>
        <position position="334"/>
    </location>
    <ligand>
        <name>Zn(2+)</name>
        <dbReference type="ChEBI" id="CHEBI:29105"/>
        <note>catalytic</note>
    </ligand>
</feature>
<dbReference type="Proteomes" id="UP000683507">
    <property type="component" value="Chromosome"/>
</dbReference>
<dbReference type="InterPro" id="IPR034015">
    <property type="entry name" value="M1_LTA4H"/>
</dbReference>
<evidence type="ECO:0000256" key="5">
    <source>
        <dbReference type="ARBA" id="ARBA00015611"/>
    </source>
</evidence>
<evidence type="ECO:0000256" key="12">
    <source>
        <dbReference type="PIRSR" id="PIRSR634015-1"/>
    </source>
</evidence>
<dbReference type="GO" id="GO:0005737">
    <property type="term" value="C:cytoplasm"/>
    <property type="evidence" value="ECO:0007669"/>
    <property type="project" value="UniProtKB-SubCell"/>
</dbReference>
<feature type="binding site" evidence="13">
    <location>
        <begin position="301"/>
        <end position="306"/>
    </location>
    <ligand>
        <name>a peptide</name>
        <dbReference type="ChEBI" id="CHEBI:60466"/>
    </ligand>
</feature>
<keyword evidence="10 14" id="KW-0862">Zinc</keyword>
<feature type="active site" description="Proton acceptor" evidence="12">
    <location>
        <position position="331"/>
    </location>
</feature>
<feature type="binding site" evidence="14">
    <location>
        <position position="353"/>
    </location>
    <ligand>
        <name>Zn(2+)</name>
        <dbReference type="ChEBI" id="CHEBI:29105"/>
        <note>catalytic</note>
    </ligand>
</feature>
<dbReference type="KEGG" id="ptan:CRYO30217_02624"/>
<dbReference type="GO" id="GO:0006508">
    <property type="term" value="P:proteolysis"/>
    <property type="evidence" value="ECO:0007669"/>
    <property type="project" value="UniProtKB-KW"/>
</dbReference>
<evidence type="ECO:0000256" key="1">
    <source>
        <dbReference type="ARBA" id="ARBA00000098"/>
    </source>
</evidence>
<proteinExistence type="inferred from homology"/>
<evidence type="ECO:0000256" key="10">
    <source>
        <dbReference type="ARBA" id="ARBA00022833"/>
    </source>
</evidence>
<comment type="catalytic activity">
    <reaction evidence="1">
        <text>Release of an N-terminal amino acid, Xaa-|-Yaa- from a peptide, amide or arylamide. Xaa is preferably Ala, but may be most amino acids including Pro (slow action). When a terminal hydrophobic residue is followed by a prolyl residue, the two may be released as an intact Xaa-Pro dipeptide.</text>
        <dbReference type="EC" id="3.4.11.2"/>
    </reaction>
</comment>
<keyword evidence="18" id="KW-1185">Reference proteome</keyword>
<keyword evidence="6" id="KW-0963">Cytoplasm</keyword>
<evidence type="ECO:0000256" key="8">
    <source>
        <dbReference type="ARBA" id="ARBA00022723"/>
    </source>
</evidence>
<dbReference type="Pfam" id="PF17900">
    <property type="entry name" value="Peptidase_M1_N"/>
    <property type="match status" value="1"/>
</dbReference>
<dbReference type="InterPro" id="IPR042097">
    <property type="entry name" value="Aminopeptidase_N-like_N_sf"/>
</dbReference>
<dbReference type="InterPro" id="IPR045357">
    <property type="entry name" value="Aminopeptidase_N-like_N"/>
</dbReference>